<evidence type="ECO:0000313" key="8">
    <source>
        <dbReference type="Proteomes" id="UP000283512"/>
    </source>
</evidence>
<dbReference type="EMBL" id="QRKD01000003">
    <property type="protein sequence ID" value="RHH92787.1"/>
    <property type="molecule type" value="Genomic_DNA"/>
</dbReference>
<evidence type="ECO:0000313" key="10">
    <source>
        <dbReference type="Proteomes" id="UP000284689"/>
    </source>
</evidence>
<protein>
    <submittedName>
        <fullName evidence="2">Glycosyltransferase family 2 protein</fullName>
    </submittedName>
    <submittedName>
        <fullName evidence="1">Rhamnosyltransferase</fullName>
    </submittedName>
</protein>
<dbReference type="AlphaFoldDB" id="A0A174GBB9"/>
<proteinExistence type="predicted"/>
<dbReference type="STRING" id="47678.ERS852494_00243"/>
<reference evidence="2" key="4">
    <citation type="submission" date="2023-07" db="EMBL/GenBank/DDBJ databases">
        <title>Whole Genome Sequencing of Colonoscopy isolates.</title>
        <authorList>
            <person name="Surve S.V."/>
            <person name="Valls R.A."/>
            <person name="Barrak K.E."/>
            <person name="Gardner T.B."/>
            <person name="O'Toole G.A."/>
        </authorList>
    </citation>
    <scope>NUCLEOTIDE SEQUENCE</scope>
    <source>
        <strain evidence="2">GP0119</strain>
    </source>
</reference>
<keyword evidence="1" id="KW-0808">Transferase</keyword>
<evidence type="ECO:0000313" key="4">
    <source>
        <dbReference type="EMBL" id="RHD49336.1"/>
    </source>
</evidence>
<dbReference type="EMBL" id="QSJD01000011">
    <property type="protein sequence ID" value="RHD49336.1"/>
    <property type="molecule type" value="Genomic_DNA"/>
</dbReference>
<sequence>MKLLALVTLYYPPAHITDNLLTYAEDVDGLFVWDNTPGGSNYQFPESISHKIVRLRQGENTGIGKALNAAAMFALDNGYTYLLTMDQDSAFTASTFKDYIRIINNDKDSSHFAYIPLINASGTDSNAPLKEAQGMIISGSIFPLRTIQKVGLYLDKFVMDAIDTEYFLRIRRHTGKVMLVPAANLKHELGHPLRKQILIWHPMSLNYSPVRTYYIARNFLYLNKQYAEFKRPELLWKLIWERPFYILFMEENKWEKLKALARGIWQGWRKDLNHDCYFKKLNPNPKHHERE</sequence>
<evidence type="ECO:0000313" key="5">
    <source>
        <dbReference type="EMBL" id="RHH92787.1"/>
    </source>
</evidence>
<organism evidence="1 7">
    <name type="scientific">Bacteroides caccae</name>
    <dbReference type="NCBI Taxonomy" id="47678"/>
    <lineage>
        <taxon>Bacteria</taxon>
        <taxon>Pseudomonadati</taxon>
        <taxon>Bacteroidota</taxon>
        <taxon>Bacteroidia</taxon>
        <taxon>Bacteroidales</taxon>
        <taxon>Bacteroidaceae</taxon>
        <taxon>Bacteroides</taxon>
    </lineage>
</organism>
<dbReference type="GO" id="GO:0016740">
    <property type="term" value="F:transferase activity"/>
    <property type="evidence" value="ECO:0007669"/>
    <property type="project" value="UniProtKB-KW"/>
</dbReference>
<name>A0A174GBB9_9BACE</name>
<evidence type="ECO:0000313" key="6">
    <source>
        <dbReference type="EMBL" id="UVQ97272.1"/>
    </source>
</evidence>
<dbReference type="SUPFAM" id="SSF53448">
    <property type="entry name" value="Nucleotide-diphospho-sugar transferases"/>
    <property type="match status" value="1"/>
</dbReference>
<dbReference type="CDD" id="cd02526">
    <property type="entry name" value="GT2_RfbF_like"/>
    <property type="match status" value="1"/>
</dbReference>
<evidence type="ECO:0000313" key="1">
    <source>
        <dbReference type="EMBL" id="CUO58200.1"/>
    </source>
</evidence>
<dbReference type="EMBL" id="JAUONL010000015">
    <property type="protein sequence ID" value="MDO6359191.1"/>
    <property type="molecule type" value="Genomic_DNA"/>
</dbReference>
<dbReference type="Gene3D" id="3.90.550.10">
    <property type="entry name" value="Spore Coat Polysaccharide Biosynthesis Protein SpsA, Chain A"/>
    <property type="match status" value="1"/>
</dbReference>
<reference evidence="6" key="3">
    <citation type="submission" date="2022-08" db="EMBL/GenBank/DDBJ databases">
        <title>Genome Sequencing of Bacteroides fragilis Group Isolates with Nanopore Technology.</title>
        <authorList>
            <person name="Tisza M.J."/>
            <person name="Smith D."/>
            <person name="Dekker J.P."/>
        </authorList>
    </citation>
    <scope>NUCLEOTIDE SEQUENCE</scope>
    <source>
        <strain evidence="6">BFG-474</strain>
    </source>
</reference>
<dbReference type="RefSeq" id="WP_022042503.1">
    <property type="nucleotide sequence ID" value="NZ_CAXSLD010000006.1"/>
</dbReference>
<dbReference type="Proteomes" id="UP001170023">
    <property type="component" value="Unassembled WGS sequence"/>
</dbReference>
<reference evidence="1 7" key="1">
    <citation type="submission" date="2015-09" db="EMBL/GenBank/DDBJ databases">
        <authorList>
            <consortium name="Pathogen Informatics"/>
        </authorList>
    </citation>
    <scope>NUCLEOTIDE SEQUENCE [LARGE SCALE GENOMIC DNA]</scope>
    <source>
        <strain evidence="1 7">2789STDY5834880</strain>
    </source>
</reference>
<dbReference type="Proteomes" id="UP001060260">
    <property type="component" value="Chromosome"/>
</dbReference>
<reference evidence="8 9" key="2">
    <citation type="submission" date="2018-08" db="EMBL/GenBank/DDBJ databases">
        <title>A genome reference for cultivated species of the human gut microbiota.</title>
        <authorList>
            <person name="Zou Y."/>
            <person name="Xue W."/>
            <person name="Luo G."/>
        </authorList>
    </citation>
    <scope>NUCLEOTIDE SEQUENCE [LARGE SCALE GENOMIC DNA]</scope>
    <source>
        <strain evidence="3 9">AF24-29LB</strain>
        <strain evidence="5 8">AM16-49B</strain>
        <strain evidence="4 10">AM31-16AC</strain>
    </source>
</reference>
<dbReference type="EMBL" id="CZAI01000001">
    <property type="protein sequence ID" value="CUO58200.1"/>
    <property type="molecule type" value="Genomic_DNA"/>
</dbReference>
<gene>
    <name evidence="5" type="ORF">DW190_05830</name>
    <name evidence="4" type="ORF">DW794_09005</name>
    <name evidence="3" type="ORF">DWY26_19960</name>
    <name evidence="1" type="ORF">ERS852494_00243</name>
    <name evidence="6" type="ORF">NXW23_02545</name>
    <name evidence="2" type="ORF">Q4469_16095</name>
</gene>
<dbReference type="Proteomes" id="UP000283512">
    <property type="component" value="Unassembled WGS sequence"/>
</dbReference>
<evidence type="ECO:0000313" key="3">
    <source>
        <dbReference type="EMBL" id="RGR66810.1"/>
    </source>
</evidence>
<evidence type="ECO:0000313" key="7">
    <source>
        <dbReference type="Proteomes" id="UP000095657"/>
    </source>
</evidence>
<evidence type="ECO:0000313" key="9">
    <source>
        <dbReference type="Proteomes" id="UP000284205"/>
    </source>
</evidence>
<dbReference type="EMBL" id="QRUO01000026">
    <property type="protein sequence ID" value="RGR66810.1"/>
    <property type="molecule type" value="Genomic_DNA"/>
</dbReference>
<accession>A0A174GBB9</accession>
<evidence type="ECO:0000313" key="2">
    <source>
        <dbReference type="EMBL" id="MDO6359191.1"/>
    </source>
</evidence>
<dbReference type="Proteomes" id="UP000095657">
    <property type="component" value="Unassembled WGS sequence"/>
</dbReference>
<dbReference type="Proteomes" id="UP000284689">
    <property type="component" value="Unassembled WGS sequence"/>
</dbReference>
<dbReference type="Proteomes" id="UP000284205">
    <property type="component" value="Unassembled WGS sequence"/>
</dbReference>
<dbReference type="InterPro" id="IPR029044">
    <property type="entry name" value="Nucleotide-diphossugar_trans"/>
</dbReference>
<dbReference type="EMBL" id="CP103166">
    <property type="protein sequence ID" value="UVQ97272.1"/>
    <property type="molecule type" value="Genomic_DNA"/>
</dbReference>